<gene>
    <name evidence="3" type="ORF">PIB30_045710</name>
</gene>
<dbReference type="Proteomes" id="UP001341840">
    <property type="component" value="Unassembled WGS sequence"/>
</dbReference>
<name>A0ABU6VF90_9FABA</name>
<organism evidence="3 4">
    <name type="scientific">Stylosanthes scabra</name>
    <dbReference type="NCBI Taxonomy" id="79078"/>
    <lineage>
        <taxon>Eukaryota</taxon>
        <taxon>Viridiplantae</taxon>
        <taxon>Streptophyta</taxon>
        <taxon>Embryophyta</taxon>
        <taxon>Tracheophyta</taxon>
        <taxon>Spermatophyta</taxon>
        <taxon>Magnoliopsida</taxon>
        <taxon>eudicotyledons</taxon>
        <taxon>Gunneridae</taxon>
        <taxon>Pentapetalae</taxon>
        <taxon>rosids</taxon>
        <taxon>fabids</taxon>
        <taxon>Fabales</taxon>
        <taxon>Fabaceae</taxon>
        <taxon>Papilionoideae</taxon>
        <taxon>50 kb inversion clade</taxon>
        <taxon>dalbergioids sensu lato</taxon>
        <taxon>Dalbergieae</taxon>
        <taxon>Pterocarpus clade</taxon>
        <taxon>Stylosanthes</taxon>
    </lineage>
</organism>
<accession>A0ABU6VF90</accession>
<proteinExistence type="predicted"/>
<keyword evidence="1" id="KW-0611">Plant defense</keyword>
<comment type="caution">
    <text evidence="3">The sequence shown here is derived from an EMBL/GenBank/DDBJ whole genome shotgun (WGS) entry which is preliminary data.</text>
</comment>
<evidence type="ECO:0000313" key="4">
    <source>
        <dbReference type="Proteomes" id="UP001341840"/>
    </source>
</evidence>
<dbReference type="PANTHER" id="PTHR33463:SF209">
    <property type="entry name" value="DISEASE RESISTANCE PROTEIN RPS2-LIKE"/>
    <property type="match status" value="1"/>
</dbReference>
<keyword evidence="4" id="KW-1185">Reference proteome</keyword>
<dbReference type="Pfam" id="PF23247">
    <property type="entry name" value="LRR_RPS2"/>
    <property type="match status" value="1"/>
</dbReference>
<dbReference type="Gene3D" id="3.80.10.10">
    <property type="entry name" value="Ribonuclease Inhibitor"/>
    <property type="match status" value="1"/>
</dbReference>
<evidence type="ECO:0000256" key="1">
    <source>
        <dbReference type="ARBA" id="ARBA00022821"/>
    </source>
</evidence>
<sequence length="322" mass="37200">MLSSSSSCFEDCTLFSSFPNGKVTVSTPNLHMCRIGYIEEVAALIDLNMTIHFKHNKGKYKVELQGLDSLACIEKDGYQHLLAYVMWERELILESCHKLTTCFPSDMKNRLLFQHLEQLYVEDCECLRVIFESNDFGGTELSSMRLSSLPKLKYIWRGHPGPLSSFTNLKSLHIKECHDMKFVFPNVSVAMSLSRLRSLTVKKCNQMEEIIQKENVENSFLSKEDKVIFPELYKIVLKKLPELSCFCKSSFRYELSSCEQLNIYECPKMKIFCTGTLCAPQLEYFRVEGMECDVDENINEVIQGRQHGIIYYEAYDMEDSSS</sequence>
<evidence type="ECO:0000313" key="3">
    <source>
        <dbReference type="EMBL" id="MED6171951.1"/>
    </source>
</evidence>
<dbReference type="InterPro" id="IPR050905">
    <property type="entry name" value="Plant_NBS-LRR"/>
</dbReference>
<protein>
    <recommendedName>
        <fullName evidence="2">Disease resistance protein At4g27190-like leucine-rich repeats domain-containing protein</fullName>
    </recommendedName>
</protein>
<evidence type="ECO:0000259" key="2">
    <source>
        <dbReference type="Pfam" id="PF23247"/>
    </source>
</evidence>
<dbReference type="InterPro" id="IPR032675">
    <property type="entry name" value="LRR_dom_sf"/>
</dbReference>
<feature type="domain" description="Disease resistance protein At4g27190-like leucine-rich repeats" evidence="2">
    <location>
        <begin position="89"/>
        <end position="205"/>
    </location>
</feature>
<dbReference type="InterPro" id="IPR057135">
    <property type="entry name" value="At4g27190-like_LRR"/>
</dbReference>
<dbReference type="SUPFAM" id="SSF52047">
    <property type="entry name" value="RNI-like"/>
    <property type="match status" value="1"/>
</dbReference>
<dbReference type="PANTHER" id="PTHR33463">
    <property type="entry name" value="NB-ARC DOMAIN-CONTAINING PROTEIN-RELATED"/>
    <property type="match status" value="1"/>
</dbReference>
<dbReference type="EMBL" id="JASCZI010151315">
    <property type="protein sequence ID" value="MED6171951.1"/>
    <property type="molecule type" value="Genomic_DNA"/>
</dbReference>
<reference evidence="3 4" key="1">
    <citation type="journal article" date="2023" name="Plants (Basel)">
        <title>Bridging the Gap: Combining Genomics and Transcriptomics Approaches to Understand Stylosanthes scabra, an Orphan Legume from the Brazilian Caatinga.</title>
        <authorList>
            <person name="Ferreira-Neto J.R.C."/>
            <person name="da Silva M.D."/>
            <person name="Binneck E."/>
            <person name="de Melo N.F."/>
            <person name="da Silva R.H."/>
            <person name="de Melo A.L.T.M."/>
            <person name="Pandolfi V."/>
            <person name="Bustamante F.O."/>
            <person name="Brasileiro-Vidal A.C."/>
            <person name="Benko-Iseppon A.M."/>
        </authorList>
    </citation>
    <scope>NUCLEOTIDE SEQUENCE [LARGE SCALE GENOMIC DNA]</scope>
    <source>
        <tissue evidence="3">Leaves</tissue>
    </source>
</reference>